<name>A0ABR4T6I3_9ACTN</name>
<dbReference type="PANTHER" id="PTHR33744:SF1">
    <property type="entry name" value="DNA-BINDING TRANSCRIPTIONAL ACTIVATOR ADER"/>
    <property type="match status" value="1"/>
</dbReference>
<gene>
    <name evidence="2" type="ORF">DJ64_28340</name>
</gene>
<dbReference type="InterPro" id="IPR012914">
    <property type="entry name" value="PucR_dom"/>
</dbReference>
<dbReference type="InterPro" id="IPR051448">
    <property type="entry name" value="CdaR-like_regulators"/>
</dbReference>
<feature type="domain" description="Purine catabolism PurC-like" evidence="1">
    <location>
        <begin position="18"/>
        <end position="137"/>
    </location>
</feature>
<keyword evidence="3" id="KW-1185">Reference proteome</keyword>
<evidence type="ECO:0000259" key="1">
    <source>
        <dbReference type="Pfam" id="PF07905"/>
    </source>
</evidence>
<accession>A0ABR4T6I3</accession>
<comment type="caution">
    <text evidence="2">The sequence shown here is derived from an EMBL/GenBank/DDBJ whole genome shotgun (WGS) entry which is preliminary data.</text>
</comment>
<evidence type="ECO:0000313" key="2">
    <source>
        <dbReference type="EMBL" id="KEG43037.1"/>
    </source>
</evidence>
<feature type="non-terminal residue" evidence="2">
    <location>
        <position position="395"/>
    </location>
</feature>
<dbReference type="Proteomes" id="UP000027632">
    <property type="component" value="Unassembled WGS sequence"/>
</dbReference>
<reference evidence="2 3" key="1">
    <citation type="submission" date="2014-04" db="EMBL/GenBank/DDBJ databases">
        <title>Draft genome sequence of the novel Streptomyces griseorubens JSD-1 playing a role in carbon and nitrogen cycle.</title>
        <authorList>
            <consortium name="Shanghai Jiao Tong University"/>
            <person name="Feng H."/>
            <person name="Sun Y."/>
            <person name="Zhi Y."/>
            <person name="Mao L."/>
            <person name="Luo Y."/>
            <person name="Wei X."/>
            <person name="Zhou P."/>
        </authorList>
    </citation>
    <scope>NUCLEOTIDE SEQUENCE [LARGE SCALE GENOMIC DNA]</scope>
    <source>
        <strain evidence="2 3">JSD-1</strain>
    </source>
</reference>
<dbReference type="EMBL" id="JJMG01000048">
    <property type="protein sequence ID" value="KEG43037.1"/>
    <property type="molecule type" value="Genomic_DNA"/>
</dbReference>
<dbReference type="Pfam" id="PF07905">
    <property type="entry name" value="PucR"/>
    <property type="match status" value="1"/>
</dbReference>
<dbReference type="RefSeq" id="WP_245657288.1">
    <property type="nucleotide sequence ID" value="NZ_KL503830.1"/>
</dbReference>
<dbReference type="PANTHER" id="PTHR33744">
    <property type="entry name" value="CARBOHYDRATE DIACID REGULATOR"/>
    <property type="match status" value="1"/>
</dbReference>
<protein>
    <submittedName>
        <fullName evidence="2">Transcriptional regulator</fullName>
    </submittedName>
</protein>
<evidence type="ECO:0000313" key="3">
    <source>
        <dbReference type="Proteomes" id="UP000027632"/>
    </source>
</evidence>
<sequence>MSTAGTPPPTGITVQRALELPGLRGGLPEVVACADRLGRTVRWVHAGEVPNIASLLKGGELLLTTGYGLGTRPADQRAFVRTLADRGIAALVVELGPRFSRLPAALVDAARSAGLPLVQLHREVPFVTVTEEIHTEIVNGHYALLQRAEEVHRRCTEALLGGGGVPQVLEILAGFTGNPVFLETTDGQLLYAAGEGPERADPLQVWEGLRDRQRDDPPAGTVLVDVPGGGPGSGGVRARLVLLPVRSAPEPVHRMAAERAAGILALVLMQARQEEELAARGRGDFLTDLAEGRTGADDAPAQARVLGFKPGRGPLLPVVMRLGDTLSPQGGGWAVLARAVGEELSSLGVPVLLGVRPVEGRVPLLLALRAESERPSVADRVAAALRAGVERAGML</sequence>
<organism evidence="2 3">
    <name type="scientific">Streptomyces griseorubens</name>
    <dbReference type="NCBI Taxonomy" id="66897"/>
    <lineage>
        <taxon>Bacteria</taxon>
        <taxon>Bacillati</taxon>
        <taxon>Actinomycetota</taxon>
        <taxon>Actinomycetes</taxon>
        <taxon>Kitasatosporales</taxon>
        <taxon>Streptomycetaceae</taxon>
        <taxon>Streptomyces</taxon>
        <taxon>Streptomyces althioticus group</taxon>
    </lineage>
</organism>
<proteinExistence type="predicted"/>